<proteinExistence type="predicted"/>
<evidence type="ECO:0000313" key="1">
    <source>
        <dbReference type="EMBL" id="KKL05375.1"/>
    </source>
</evidence>
<dbReference type="AlphaFoldDB" id="A0A0F9A7E1"/>
<accession>A0A0F9A7E1</accession>
<protein>
    <submittedName>
        <fullName evidence="1">Uncharacterized protein</fullName>
    </submittedName>
</protein>
<dbReference type="EMBL" id="LAZR01044144">
    <property type="protein sequence ID" value="KKL05375.1"/>
    <property type="molecule type" value="Genomic_DNA"/>
</dbReference>
<organism evidence="1">
    <name type="scientific">marine sediment metagenome</name>
    <dbReference type="NCBI Taxonomy" id="412755"/>
    <lineage>
        <taxon>unclassified sequences</taxon>
        <taxon>metagenomes</taxon>
        <taxon>ecological metagenomes</taxon>
    </lineage>
</organism>
<comment type="caution">
    <text evidence="1">The sequence shown here is derived from an EMBL/GenBank/DDBJ whole genome shotgun (WGS) entry which is preliminary data.</text>
</comment>
<feature type="non-terminal residue" evidence="1">
    <location>
        <position position="1"/>
    </location>
</feature>
<name>A0A0F9A7E1_9ZZZZ</name>
<reference evidence="1" key="1">
    <citation type="journal article" date="2015" name="Nature">
        <title>Complex archaea that bridge the gap between prokaryotes and eukaryotes.</title>
        <authorList>
            <person name="Spang A."/>
            <person name="Saw J.H."/>
            <person name="Jorgensen S.L."/>
            <person name="Zaremba-Niedzwiedzka K."/>
            <person name="Martijn J."/>
            <person name="Lind A.E."/>
            <person name="van Eijk R."/>
            <person name="Schleper C."/>
            <person name="Guy L."/>
            <person name="Ettema T.J."/>
        </authorList>
    </citation>
    <scope>NUCLEOTIDE SEQUENCE</scope>
</reference>
<sequence>GVRLITCDTMFALAEAKGNWQIKVDIAVKAFAEDIYPVRLQNAPIRMGELYDPRDYPTVEEIGGRYSFSVTIMPMPRSVPCMPVRT</sequence>
<gene>
    <name evidence="1" type="ORF">LCGC14_2606700</name>
</gene>